<dbReference type="Proteomes" id="UP000823775">
    <property type="component" value="Unassembled WGS sequence"/>
</dbReference>
<name>A0ABS8VMS1_DATST</name>
<feature type="region of interest" description="Disordered" evidence="1">
    <location>
        <begin position="118"/>
        <end position="139"/>
    </location>
</feature>
<sequence length="139" mass="15835">MGTVPRRIAQCTAARVQDKQHRTQHDVRVWRAWDSTMHQILAHGAPRRAGLVLEEKVLDRSEDSNEMQACNHNHQGVLGFVGSRARRPLGRKHRRVPRPMAMGNICHRVVWAASSHIPDSTRNEGASNFNQKEQQSSIY</sequence>
<keyword evidence="3" id="KW-1185">Reference proteome</keyword>
<reference evidence="2 3" key="1">
    <citation type="journal article" date="2021" name="BMC Genomics">
        <title>Datura genome reveals duplications of psychoactive alkaloid biosynthetic genes and high mutation rate following tissue culture.</title>
        <authorList>
            <person name="Rajewski A."/>
            <person name="Carter-House D."/>
            <person name="Stajich J."/>
            <person name="Litt A."/>
        </authorList>
    </citation>
    <scope>NUCLEOTIDE SEQUENCE [LARGE SCALE GENOMIC DNA]</scope>
    <source>
        <strain evidence="2">AR-01</strain>
    </source>
</reference>
<evidence type="ECO:0000256" key="1">
    <source>
        <dbReference type="SAM" id="MobiDB-lite"/>
    </source>
</evidence>
<protein>
    <submittedName>
        <fullName evidence="2">Uncharacterized protein</fullName>
    </submittedName>
</protein>
<comment type="caution">
    <text evidence="2">The sequence shown here is derived from an EMBL/GenBank/DDBJ whole genome shotgun (WGS) entry which is preliminary data.</text>
</comment>
<accession>A0ABS8VMS1</accession>
<dbReference type="EMBL" id="JACEIK010005102">
    <property type="protein sequence ID" value="MCE0480712.1"/>
    <property type="molecule type" value="Genomic_DNA"/>
</dbReference>
<proteinExistence type="predicted"/>
<evidence type="ECO:0000313" key="2">
    <source>
        <dbReference type="EMBL" id="MCE0480712.1"/>
    </source>
</evidence>
<gene>
    <name evidence="2" type="ORF">HAX54_037804</name>
</gene>
<organism evidence="2 3">
    <name type="scientific">Datura stramonium</name>
    <name type="common">Jimsonweed</name>
    <name type="synonym">Common thornapple</name>
    <dbReference type="NCBI Taxonomy" id="4076"/>
    <lineage>
        <taxon>Eukaryota</taxon>
        <taxon>Viridiplantae</taxon>
        <taxon>Streptophyta</taxon>
        <taxon>Embryophyta</taxon>
        <taxon>Tracheophyta</taxon>
        <taxon>Spermatophyta</taxon>
        <taxon>Magnoliopsida</taxon>
        <taxon>eudicotyledons</taxon>
        <taxon>Gunneridae</taxon>
        <taxon>Pentapetalae</taxon>
        <taxon>asterids</taxon>
        <taxon>lamiids</taxon>
        <taxon>Solanales</taxon>
        <taxon>Solanaceae</taxon>
        <taxon>Solanoideae</taxon>
        <taxon>Datureae</taxon>
        <taxon>Datura</taxon>
    </lineage>
</organism>
<evidence type="ECO:0000313" key="3">
    <source>
        <dbReference type="Proteomes" id="UP000823775"/>
    </source>
</evidence>